<evidence type="ECO:0000313" key="3">
    <source>
        <dbReference type="Proteomes" id="UP000218209"/>
    </source>
</evidence>
<dbReference type="EMBL" id="KV919186">
    <property type="protein sequence ID" value="OSX70954.1"/>
    <property type="molecule type" value="Genomic_DNA"/>
</dbReference>
<feature type="compositionally biased region" description="Basic residues" evidence="1">
    <location>
        <begin position="200"/>
        <end position="215"/>
    </location>
</feature>
<name>A0A1X6NQR4_PORUM</name>
<sequence length="257" mass="27343">MRSGALTSPSGPARHGVTARPAQARGRRPVDHPAREGSPTAPAVGSDRRHATVARPAGRRPAVAPPRVATAADTGCERRVGGPALPPPPPPPPPPPGRAKPHAPATRARTARRRGARPTRGRRVGNARTVGGGATRRARCRERGRGRGGGGGRGGAAAWQRGGEFRGRGIVGGGRRPRRTRRAADGRCWCRRRRALWRGRRATAARPARRGGTRARRADRGGRARSADGADGWVEFGMADRGGRRRRGAPRRTAPWR</sequence>
<feature type="compositionally biased region" description="Basic and acidic residues" evidence="1">
    <location>
        <begin position="216"/>
        <end position="228"/>
    </location>
</feature>
<protein>
    <submittedName>
        <fullName evidence="2">Uncharacterized protein</fullName>
    </submittedName>
</protein>
<dbReference type="PRINTS" id="PR00049">
    <property type="entry name" value="WILMSTUMOUR"/>
</dbReference>
<organism evidence="2 3">
    <name type="scientific">Porphyra umbilicalis</name>
    <name type="common">Purple laver</name>
    <name type="synonym">Red alga</name>
    <dbReference type="NCBI Taxonomy" id="2786"/>
    <lineage>
        <taxon>Eukaryota</taxon>
        <taxon>Rhodophyta</taxon>
        <taxon>Bangiophyceae</taxon>
        <taxon>Bangiales</taxon>
        <taxon>Bangiaceae</taxon>
        <taxon>Porphyra</taxon>
    </lineage>
</organism>
<feature type="region of interest" description="Disordered" evidence="1">
    <location>
        <begin position="1"/>
        <end position="163"/>
    </location>
</feature>
<feature type="compositionally biased region" description="Basic residues" evidence="1">
    <location>
        <begin position="109"/>
        <end position="125"/>
    </location>
</feature>
<feature type="compositionally biased region" description="Polar residues" evidence="1">
    <location>
        <begin position="1"/>
        <end position="10"/>
    </location>
</feature>
<accession>A0A1X6NQR4</accession>
<feature type="compositionally biased region" description="Basic residues" evidence="1">
    <location>
        <begin position="136"/>
        <end position="146"/>
    </location>
</feature>
<gene>
    <name evidence="2" type="ORF">BU14_0625s0005</name>
</gene>
<feature type="compositionally biased region" description="Low complexity" evidence="1">
    <location>
        <begin position="53"/>
        <end position="72"/>
    </location>
</feature>
<feature type="region of interest" description="Disordered" evidence="1">
    <location>
        <begin position="200"/>
        <end position="257"/>
    </location>
</feature>
<dbReference type="AlphaFoldDB" id="A0A1X6NQR4"/>
<evidence type="ECO:0000256" key="1">
    <source>
        <dbReference type="SAM" id="MobiDB-lite"/>
    </source>
</evidence>
<evidence type="ECO:0000313" key="2">
    <source>
        <dbReference type="EMBL" id="OSX70954.1"/>
    </source>
</evidence>
<dbReference type="Proteomes" id="UP000218209">
    <property type="component" value="Unassembled WGS sequence"/>
</dbReference>
<dbReference type="SUPFAM" id="SSF101447">
    <property type="entry name" value="Formin homology 2 domain (FH2 domain)"/>
    <property type="match status" value="1"/>
</dbReference>
<keyword evidence="3" id="KW-1185">Reference proteome</keyword>
<proteinExistence type="predicted"/>
<feature type="compositionally biased region" description="Pro residues" evidence="1">
    <location>
        <begin position="84"/>
        <end position="98"/>
    </location>
</feature>
<reference evidence="2 3" key="1">
    <citation type="submission" date="2017-03" db="EMBL/GenBank/DDBJ databases">
        <title>WGS assembly of Porphyra umbilicalis.</title>
        <authorList>
            <person name="Brawley S.H."/>
            <person name="Blouin N.A."/>
            <person name="Ficko-Blean E."/>
            <person name="Wheeler G.L."/>
            <person name="Lohr M."/>
            <person name="Goodson H.V."/>
            <person name="Jenkins J.W."/>
            <person name="Blaby-Haas C.E."/>
            <person name="Helliwell K.E."/>
            <person name="Chan C."/>
            <person name="Marriage T."/>
            <person name="Bhattacharya D."/>
            <person name="Klein A.S."/>
            <person name="Badis Y."/>
            <person name="Brodie J."/>
            <person name="Cao Y."/>
            <person name="Collen J."/>
            <person name="Dittami S.M."/>
            <person name="Gachon C.M."/>
            <person name="Green B.R."/>
            <person name="Karpowicz S."/>
            <person name="Kim J.W."/>
            <person name="Kudahl U."/>
            <person name="Lin S."/>
            <person name="Michel G."/>
            <person name="Mittag M."/>
            <person name="Olson B.J."/>
            <person name="Pangilinan J."/>
            <person name="Peng Y."/>
            <person name="Qiu H."/>
            <person name="Shu S."/>
            <person name="Singer J.T."/>
            <person name="Smith A.G."/>
            <person name="Sprecher B.N."/>
            <person name="Wagner V."/>
            <person name="Wang W."/>
            <person name="Wang Z.-Y."/>
            <person name="Yan J."/>
            <person name="Yarish C."/>
            <person name="Zoeuner-Riek S."/>
            <person name="Zhuang Y."/>
            <person name="Zou Y."/>
            <person name="Lindquist E.A."/>
            <person name="Grimwood J."/>
            <person name="Barry K."/>
            <person name="Rokhsar D.S."/>
            <person name="Schmutz J."/>
            <person name="Stiller J.W."/>
            <person name="Grossman A.R."/>
            <person name="Prochnik S.E."/>
        </authorList>
    </citation>
    <scope>NUCLEOTIDE SEQUENCE [LARGE SCALE GENOMIC DNA]</scope>
    <source>
        <strain evidence="2">4086291</strain>
    </source>
</reference>